<dbReference type="Pfam" id="PF13412">
    <property type="entry name" value="HTH_24"/>
    <property type="match status" value="1"/>
</dbReference>
<evidence type="ECO:0000313" key="1">
    <source>
        <dbReference type="EMBL" id="KUG23385.1"/>
    </source>
</evidence>
<sequence>MKRSEIVGRKWGDNFSRSEVKILDAIAANPHITINELSDQVGIGTTAVENNLKKLKNKGAITRVGSARGGMWKIKKAS</sequence>
<dbReference type="SUPFAM" id="SSF46785">
    <property type="entry name" value="Winged helix' DNA-binding domain"/>
    <property type="match status" value="1"/>
</dbReference>
<reference evidence="1" key="1">
    <citation type="journal article" date="2015" name="Proc. Natl. Acad. Sci. U.S.A.">
        <title>Networks of energetic and metabolic interactions define dynamics in microbial communities.</title>
        <authorList>
            <person name="Embree M."/>
            <person name="Liu J.K."/>
            <person name="Al-Bassam M.M."/>
            <person name="Zengler K."/>
        </authorList>
    </citation>
    <scope>NUCLEOTIDE SEQUENCE</scope>
</reference>
<dbReference type="Gene3D" id="1.10.10.10">
    <property type="entry name" value="Winged helix-like DNA-binding domain superfamily/Winged helix DNA-binding domain"/>
    <property type="match status" value="1"/>
</dbReference>
<dbReference type="InterPro" id="IPR036390">
    <property type="entry name" value="WH_DNA-bd_sf"/>
</dbReference>
<accession>A0A0W8FRF2</accession>
<dbReference type="GO" id="GO:0043565">
    <property type="term" value="F:sequence-specific DNA binding"/>
    <property type="evidence" value="ECO:0007669"/>
    <property type="project" value="InterPro"/>
</dbReference>
<dbReference type="EMBL" id="LNQE01000909">
    <property type="protein sequence ID" value="KUG23385.1"/>
    <property type="molecule type" value="Genomic_DNA"/>
</dbReference>
<name>A0A0W8FRF2_9ZZZZ</name>
<dbReference type="InterPro" id="IPR011991">
    <property type="entry name" value="ArsR-like_HTH"/>
</dbReference>
<comment type="caution">
    <text evidence="1">The sequence shown here is derived from an EMBL/GenBank/DDBJ whole genome shotgun (WGS) entry which is preliminary data.</text>
</comment>
<gene>
    <name evidence="1" type="ORF">ASZ90_006827</name>
</gene>
<evidence type="ECO:0008006" key="2">
    <source>
        <dbReference type="Google" id="ProtNLM"/>
    </source>
</evidence>
<protein>
    <recommendedName>
        <fullName evidence="2">Winged helix-turn-helix transcriptional regulator</fullName>
    </recommendedName>
</protein>
<dbReference type="CDD" id="cd00090">
    <property type="entry name" value="HTH_ARSR"/>
    <property type="match status" value="1"/>
</dbReference>
<dbReference type="PRINTS" id="PR00033">
    <property type="entry name" value="HTHASNC"/>
</dbReference>
<proteinExistence type="predicted"/>
<organism evidence="1">
    <name type="scientific">hydrocarbon metagenome</name>
    <dbReference type="NCBI Taxonomy" id="938273"/>
    <lineage>
        <taxon>unclassified sequences</taxon>
        <taxon>metagenomes</taxon>
        <taxon>ecological metagenomes</taxon>
    </lineage>
</organism>
<dbReference type="AlphaFoldDB" id="A0A0W8FRF2"/>
<dbReference type="InterPro" id="IPR000485">
    <property type="entry name" value="AsnC-type_HTH_dom"/>
</dbReference>
<dbReference type="InterPro" id="IPR036388">
    <property type="entry name" value="WH-like_DNA-bd_sf"/>
</dbReference>